<dbReference type="EMBL" id="JAROAS010000042">
    <property type="protein sequence ID" value="MED4129823.1"/>
    <property type="molecule type" value="Genomic_DNA"/>
</dbReference>
<name>A0ABU6NNQ4_9BACI</name>
<proteinExistence type="predicted"/>
<accession>A0ABU6NNQ4</accession>
<dbReference type="RefSeq" id="WP_328238483.1">
    <property type="nucleotide sequence ID" value="NZ_JAROAS010000042.1"/>
</dbReference>
<organism evidence="1 2">
    <name type="scientific">Shouchella miscanthi</name>
    <dbReference type="NCBI Taxonomy" id="2598861"/>
    <lineage>
        <taxon>Bacteria</taxon>
        <taxon>Bacillati</taxon>
        <taxon>Bacillota</taxon>
        <taxon>Bacilli</taxon>
        <taxon>Bacillales</taxon>
        <taxon>Bacillaceae</taxon>
        <taxon>Shouchella</taxon>
    </lineage>
</organism>
<evidence type="ECO:0000313" key="1">
    <source>
        <dbReference type="EMBL" id="MED4129823.1"/>
    </source>
</evidence>
<keyword evidence="2" id="KW-1185">Reference proteome</keyword>
<sequence length="155" mass="18490">MRTYITMLIGFYNDELNSYENKGDWLYCAQKTDSKKGLKRMPKGYHFFVSLNEERTPSEIGVVKRLSTPITAKELAILDYKSRGKSVEEIPESELLQCDKFLRTINSYSEHTPVAVDWSDRLTNDMKKEKYLWIHKVLFRDWSKEKKKEVFEWDF</sequence>
<protein>
    <submittedName>
        <fullName evidence="1">Uncharacterized protein</fullName>
    </submittedName>
</protein>
<dbReference type="Proteomes" id="UP001341820">
    <property type="component" value="Unassembled WGS sequence"/>
</dbReference>
<evidence type="ECO:0000313" key="2">
    <source>
        <dbReference type="Proteomes" id="UP001341820"/>
    </source>
</evidence>
<comment type="caution">
    <text evidence="1">The sequence shown here is derived from an EMBL/GenBank/DDBJ whole genome shotgun (WGS) entry which is preliminary data.</text>
</comment>
<reference evidence="1 2" key="1">
    <citation type="submission" date="2023-03" db="EMBL/GenBank/DDBJ databases">
        <title>Bacillus Genome Sequencing.</title>
        <authorList>
            <person name="Dunlap C."/>
        </authorList>
    </citation>
    <scope>NUCLEOTIDE SEQUENCE [LARGE SCALE GENOMIC DNA]</scope>
    <source>
        <strain evidence="1 2">B-4107</strain>
    </source>
</reference>
<gene>
    <name evidence="1" type="ORF">P5F74_16935</name>
</gene>